<dbReference type="PANTHER" id="PTHR47032">
    <property type="entry name" value="UDP-D-XYLOSE:L-FUCOSE ALPHA-1,3-D-XYLOSYLTRANSFERASE-RELATED"/>
    <property type="match status" value="1"/>
</dbReference>
<evidence type="ECO:0000259" key="3">
    <source>
        <dbReference type="Pfam" id="PF03407"/>
    </source>
</evidence>
<dbReference type="Pfam" id="PF03407">
    <property type="entry name" value="Nucleotid_trans"/>
    <property type="match status" value="1"/>
</dbReference>
<dbReference type="InterPro" id="IPR029044">
    <property type="entry name" value="Nucleotide-diphossugar_trans"/>
</dbReference>
<dbReference type="AlphaFoldDB" id="A0A8B7YVT2"/>
<dbReference type="Gene3D" id="3.90.550.10">
    <property type="entry name" value="Spore Coat Polysaccharide Biosynthesis Protein SpsA, Chain A"/>
    <property type="match status" value="1"/>
</dbReference>
<organism evidence="4 5">
    <name type="scientific">Acanthaster planci</name>
    <name type="common">Crown-of-thorns starfish</name>
    <dbReference type="NCBI Taxonomy" id="133434"/>
    <lineage>
        <taxon>Eukaryota</taxon>
        <taxon>Metazoa</taxon>
        <taxon>Echinodermata</taxon>
        <taxon>Eleutherozoa</taxon>
        <taxon>Asterozoa</taxon>
        <taxon>Asteroidea</taxon>
        <taxon>Valvatacea</taxon>
        <taxon>Valvatida</taxon>
        <taxon>Acanthasteridae</taxon>
        <taxon>Acanthaster</taxon>
    </lineage>
</organism>
<dbReference type="SUPFAM" id="SSF53448">
    <property type="entry name" value="Nucleotide-diphospho-sugar transferases"/>
    <property type="match status" value="1"/>
</dbReference>
<dbReference type="InterPro" id="IPR005069">
    <property type="entry name" value="Nucl-diP-sugar_transferase"/>
</dbReference>
<dbReference type="OrthoDB" id="540503at2759"/>
<name>A0A8B7YVT2_ACAPL</name>
<evidence type="ECO:0000256" key="1">
    <source>
        <dbReference type="ARBA" id="ARBA00007033"/>
    </source>
</evidence>
<evidence type="ECO:0000313" key="4">
    <source>
        <dbReference type="Proteomes" id="UP000694845"/>
    </source>
</evidence>
<dbReference type="PANTHER" id="PTHR47032:SF1">
    <property type="entry name" value="UDP-D-XYLOSE:L-FUCOSE ALPHA-1,3-D-XYLOSYLTRANSFERASE-RELATED"/>
    <property type="match status" value="1"/>
</dbReference>
<protein>
    <submittedName>
        <fullName evidence="5">LOW QUALITY PROTEIN: UDP-galactose:fucoside alpha-3-galactosyltransferase-like</fullName>
    </submittedName>
</protein>
<dbReference type="GeneID" id="110982926"/>
<feature type="transmembrane region" description="Helical" evidence="2">
    <location>
        <begin position="6"/>
        <end position="27"/>
    </location>
</feature>
<accession>A0A8B7YVT2</accession>
<dbReference type="KEGG" id="aplc:110982926"/>
<keyword evidence="2" id="KW-0812">Transmembrane</keyword>
<dbReference type="GO" id="GO:0005794">
    <property type="term" value="C:Golgi apparatus"/>
    <property type="evidence" value="ECO:0007669"/>
    <property type="project" value="TreeGrafter"/>
</dbReference>
<dbReference type="GO" id="GO:0016757">
    <property type="term" value="F:glycosyltransferase activity"/>
    <property type="evidence" value="ECO:0007669"/>
    <property type="project" value="TreeGrafter"/>
</dbReference>
<dbReference type="InterPro" id="IPR052636">
    <property type="entry name" value="UDP-D-xylose:L-fucose_XylT"/>
</dbReference>
<feature type="domain" description="Nucleotide-diphospho-sugar transferase" evidence="3">
    <location>
        <begin position="116"/>
        <end position="321"/>
    </location>
</feature>
<sequence>MAAEDHIFKILLFMELLVCIAFIIYSFKDQSVNHKSLGTDSCSGCQPNSLTELHGQVASDTIGRRVNQTRGSLSNCSLADVKMRPGVVMLTTTNLGFMDMTLNMLESIKRTGVCVNTTIVAEDKKCYQYLSKRAEGDPAVRVVLTNLGETTSKEILRTQRRQYYALFNKRQEYFLGLTERGYEVLFTDADTFWFRDPFPYFKGDFDMSMIDPESPYPIRSERAHYCAGFAYFKPTKVTIQFVKTWIKTMRDNDKQDKLMADQDVMNHLLRADQPVHVNVQPLDTNIFPWGPKFYELLEKKANYPTVVMHAASIRGRAAKVAKFTSSNMWLVNSTNFDE</sequence>
<evidence type="ECO:0000256" key="2">
    <source>
        <dbReference type="SAM" id="Phobius"/>
    </source>
</evidence>
<keyword evidence="2" id="KW-1133">Transmembrane helix</keyword>
<dbReference type="OMA" id="QNTELRW"/>
<keyword evidence="2" id="KW-0472">Membrane</keyword>
<keyword evidence="4" id="KW-1185">Reference proteome</keyword>
<comment type="similarity">
    <text evidence="1">Belongs to the glycosyltransferase 77 family.</text>
</comment>
<reference evidence="5" key="1">
    <citation type="submission" date="2025-08" db="UniProtKB">
        <authorList>
            <consortium name="RefSeq"/>
        </authorList>
    </citation>
    <scope>IDENTIFICATION</scope>
</reference>
<evidence type="ECO:0000313" key="5">
    <source>
        <dbReference type="RefSeq" id="XP_022097418.1"/>
    </source>
</evidence>
<dbReference type="Proteomes" id="UP000694845">
    <property type="component" value="Unplaced"/>
</dbReference>
<gene>
    <name evidence="5" type="primary">LOC110982926</name>
</gene>
<proteinExistence type="inferred from homology"/>
<dbReference type="RefSeq" id="XP_022097418.1">
    <property type="nucleotide sequence ID" value="XM_022241726.1"/>
</dbReference>